<organism evidence="1 3">
    <name type="scientific">Nephila pilipes</name>
    <name type="common">Giant wood spider</name>
    <name type="synonym">Nephila maculata</name>
    <dbReference type="NCBI Taxonomy" id="299642"/>
    <lineage>
        <taxon>Eukaryota</taxon>
        <taxon>Metazoa</taxon>
        <taxon>Ecdysozoa</taxon>
        <taxon>Arthropoda</taxon>
        <taxon>Chelicerata</taxon>
        <taxon>Arachnida</taxon>
        <taxon>Araneae</taxon>
        <taxon>Araneomorphae</taxon>
        <taxon>Entelegynae</taxon>
        <taxon>Araneoidea</taxon>
        <taxon>Nephilidae</taxon>
        <taxon>Nephila</taxon>
    </lineage>
</organism>
<sequence length="35" mass="3862">MSKIQKIAQNLIVLHSAVLEGMTEDVCNVCAFKIN</sequence>
<evidence type="ECO:0000313" key="3">
    <source>
        <dbReference type="Proteomes" id="UP000887013"/>
    </source>
</evidence>
<keyword evidence="3" id="KW-1185">Reference proteome</keyword>
<dbReference type="EMBL" id="BMAW01108734">
    <property type="protein sequence ID" value="GFT35450.1"/>
    <property type="molecule type" value="Genomic_DNA"/>
</dbReference>
<evidence type="ECO:0000313" key="2">
    <source>
        <dbReference type="EMBL" id="GFT35450.1"/>
    </source>
</evidence>
<gene>
    <name evidence="1" type="ORF">NPIL_184231</name>
    <name evidence="2" type="ORF">NPIL_629231</name>
</gene>
<reference evidence="1" key="1">
    <citation type="submission" date="2020-08" db="EMBL/GenBank/DDBJ databases">
        <title>Multicomponent nature underlies the extraordinary mechanical properties of spider dragline silk.</title>
        <authorList>
            <person name="Kono N."/>
            <person name="Nakamura H."/>
            <person name="Mori M."/>
            <person name="Yoshida Y."/>
            <person name="Ohtoshi R."/>
            <person name="Malay A.D."/>
            <person name="Moran D.A.P."/>
            <person name="Tomita M."/>
            <person name="Numata K."/>
            <person name="Arakawa K."/>
        </authorList>
    </citation>
    <scope>NUCLEOTIDE SEQUENCE</scope>
</reference>
<name>A0A8X6M936_NEPPI</name>
<protein>
    <submittedName>
        <fullName evidence="1">Uncharacterized protein</fullName>
    </submittedName>
</protein>
<dbReference type="EMBL" id="BMAW01042191">
    <property type="protein sequence ID" value="GFS33030.1"/>
    <property type="molecule type" value="Genomic_DNA"/>
</dbReference>
<dbReference type="Proteomes" id="UP000887013">
    <property type="component" value="Unassembled WGS sequence"/>
</dbReference>
<evidence type="ECO:0000313" key="1">
    <source>
        <dbReference type="EMBL" id="GFS33030.1"/>
    </source>
</evidence>
<proteinExistence type="predicted"/>
<dbReference type="AlphaFoldDB" id="A0A8X6M936"/>
<feature type="non-terminal residue" evidence="1">
    <location>
        <position position="1"/>
    </location>
</feature>
<comment type="caution">
    <text evidence="1">The sequence shown here is derived from an EMBL/GenBank/DDBJ whole genome shotgun (WGS) entry which is preliminary data.</text>
</comment>
<accession>A0A8X6M936</accession>